<proteinExistence type="predicted"/>
<evidence type="ECO:0000313" key="3">
    <source>
        <dbReference type="Proteomes" id="UP000828390"/>
    </source>
</evidence>
<evidence type="ECO:0000313" key="2">
    <source>
        <dbReference type="EMBL" id="KAH3867710.1"/>
    </source>
</evidence>
<accession>A0A9D4LYV7</accession>
<dbReference type="Proteomes" id="UP000828390">
    <property type="component" value="Unassembled WGS sequence"/>
</dbReference>
<protein>
    <submittedName>
        <fullName evidence="2">Uncharacterized protein</fullName>
    </submittedName>
</protein>
<gene>
    <name evidence="2" type="ORF">DPMN_030843</name>
</gene>
<evidence type="ECO:0000256" key="1">
    <source>
        <dbReference type="SAM" id="MobiDB-lite"/>
    </source>
</evidence>
<sequence length="54" mass="5529">MLLTDGFGQAGLATVPNVSGPTLTHRDLIQQVAASVLPAVQTASVLTPRACNIN</sequence>
<dbReference type="EMBL" id="JAIWYP010000002">
    <property type="protein sequence ID" value="KAH3867710.1"/>
    <property type="molecule type" value="Genomic_DNA"/>
</dbReference>
<reference evidence="2" key="2">
    <citation type="submission" date="2020-11" db="EMBL/GenBank/DDBJ databases">
        <authorList>
            <person name="McCartney M.A."/>
            <person name="Auch B."/>
            <person name="Kono T."/>
            <person name="Mallez S."/>
            <person name="Becker A."/>
            <person name="Gohl D.M."/>
            <person name="Silverstein K.A.T."/>
            <person name="Koren S."/>
            <person name="Bechman K.B."/>
            <person name="Herman A."/>
            <person name="Abrahante J.E."/>
            <person name="Garbe J."/>
        </authorList>
    </citation>
    <scope>NUCLEOTIDE SEQUENCE</scope>
    <source>
        <strain evidence="2">Duluth1</strain>
        <tissue evidence="2">Whole animal</tissue>
    </source>
</reference>
<comment type="caution">
    <text evidence="2">The sequence shown here is derived from an EMBL/GenBank/DDBJ whole genome shotgun (WGS) entry which is preliminary data.</text>
</comment>
<organism evidence="2 3">
    <name type="scientific">Dreissena polymorpha</name>
    <name type="common">Zebra mussel</name>
    <name type="synonym">Mytilus polymorpha</name>
    <dbReference type="NCBI Taxonomy" id="45954"/>
    <lineage>
        <taxon>Eukaryota</taxon>
        <taxon>Metazoa</taxon>
        <taxon>Spiralia</taxon>
        <taxon>Lophotrochozoa</taxon>
        <taxon>Mollusca</taxon>
        <taxon>Bivalvia</taxon>
        <taxon>Autobranchia</taxon>
        <taxon>Heteroconchia</taxon>
        <taxon>Euheterodonta</taxon>
        <taxon>Imparidentia</taxon>
        <taxon>Neoheterodontei</taxon>
        <taxon>Myida</taxon>
        <taxon>Dreissenoidea</taxon>
        <taxon>Dreissenidae</taxon>
        <taxon>Dreissena</taxon>
    </lineage>
</organism>
<feature type="region of interest" description="Disordered" evidence="1">
    <location>
        <begin position="1"/>
        <end position="20"/>
    </location>
</feature>
<name>A0A9D4LYV7_DREPO</name>
<dbReference type="AlphaFoldDB" id="A0A9D4LYV7"/>
<reference evidence="2" key="1">
    <citation type="journal article" date="2019" name="bioRxiv">
        <title>The Genome of the Zebra Mussel, Dreissena polymorpha: A Resource for Invasive Species Research.</title>
        <authorList>
            <person name="McCartney M.A."/>
            <person name="Auch B."/>
            <person name="Kono T."/>
            <person name="Mallez S."/>
            <person name="Zhang Y."/>
            <person name="Obille A."/>
            <person name="Becker A."/>
            <person name="Abrahante J.E."/>
            <person name="Garbe J."/>
            <person name="Badalamenti J.P."/>
            <person name="Herman A."/>
            <person name="Mangelson H."/>
            <person name="Liachko I."/>
            <person name="Sullivan S."/>
            <person name="Sone E.D."/>
            <person name="Koren S."/>
            <person name="Silverstein K.A.T."/>
            <person name="Beckman K.B."/>
            <person name="Gohl D.M."/>
        </authorList>
    </citation>
    <scope>NUCLEOTIDE SEQUENCE</scope>
    <source>
        <strain evidence="2">Duluth1</strain>
        <tissue evidence="2">Whole animal</tissue>
    </source>
</reference>
<keyword evidence="3" id="KW-1185">Reference proteome</keyword>